<gene>
    <name evidence="2" type="ORF">Tci_063000</name>
</gene>
<proteinExistence type="predicted"/>
<feature type="compositionally biased region" description="Basic and acidic residues" evidence="1">
    <location>
        <begin position="31"/>
        <end position="53"/>
    </location>
</feature>
<dbReference type="EMBL" id="BKCJ010010314">
    <property type="protein sequence ID" value="GEU91022.1"/>
    <property type="molecule type" value="Genomic_DNA"/>
</dbReference>
<organism evidence="2">
    <name type="scientific">Tanacetum cinerariifolium</name>
    <name type="common">Dalmatian daisy</name>
    <name type="synonym">Chrysanthemum cinerariifolium</name>
    <dbReference type="NCBI Taxonomy" id="118510"/>
    <lineage>
        <taxon>Eukaryota</taxon>
        <taxon>Viridiplantae</taxon>
        <taxon>Streptophyta</taxon>
        <taxon>Embryophyta</taxon>
        <taxon>Tracheophyta</taxon>
        <taxon>Spermatophyta</taxon>
        <taxon>Magnoliopsida</taxon>
        <taxon>eudicotyledons</taxon>
        <taxon>Gunneridae</taxon>
        <taxon>Pentapetalae</taxon>
        <taxon>asterids</taxon>
        <taxon>campanulids</taxon>
        <taxon>Asterales</taxon>
        <taxon>Asteraceae</taxon>
        <taxon>Asteroideae</taxon>
        <taxon>Anthemideae</taxon>
        <taxon>Anthemidinae</taxon>
        <taxon>Tanacetum</taxon>
    </lineage>
</organism>
<accession>A0A6L2P161</accession>
<protein>
    <submittedName>
        <fullName evidence="2">Uncharacterized protein</fullName>
    </submittedName>
</protein>
<feature type="region of interest" description="Disordered" evidence="1">
    <location>
        <begin position="30"/>
        <end position="53"/>
    </location>
</feature>
<sequence length="67" mass="7518">MPPKKTTTPITDAAIKQLIAQGVADALTDYEANKSSRNRDDSQDSRSDGRRLVPTTRERTYCDFLKC</sequence>
<comment type="caution">
    <text evidence="2">The sequence shown here is derived from an EMBL/GenBank/DDBJ whole genome shotgun (WGS) entry which is preliminary data.</text>
</comment>
<reference evidence="2" key="1">
    <citation type="journal article" date="2019" name="Sci. Rep.">
        <title>Draft genome of Tanacetum cinerariifolium, the natural source of mosquito coil.</title>
        <authorList>
            <person name="Yamashiro T."/>
            <person name="Shiraishi A."/>
            <person name="Satake H."/>
            <person name="Nakayama K."/>
        </authorList>
    </citation>
    <scope>NUCLEOTIDE SEQUENCE</scope>
</reference>
<name>A0A6L2P161_TANCI</name>
<evidence type="ECO:0000256" key="1">
    <source>
        <dbReference type="SAM" id="MobiDB-lite"/>
    </source>
</evidence>
<evidence type="ECO:0000313" key="2">
    <source>
        <dbReference type="EMBL" id="GEU91022.1"/>
    </source>
</evidence>
<dbReference type="AlphaFoldDB" id="A0A6L2P161"/>